<dbReference type="Pfam" id="PF00440">
    <property type="entry name" value="TetR_N"/>
    <property type="match status" value="1"/>
</dbReference>
<proteinExistence type="predicted"/>
<dbReference type="InterPro" id="IPR036271">
    <property type="entry name" value="Tet_transcr_reg_TetR-rel_C_sf"/>
</dbReference>
<dbReference type="AlphaFoldDB" id="A0A5K7Z8P7"/>
<dbReference type="SUPFAM" id="SSF46689">
    <property type="entry name" value="Homeodomain-like"/>
    <property type="match status" value="1"/>
</dbReference>
<dbReference type="InterPro" id="IPR009057">
    <property type="entry name" value="Homeodomain-like_sf"/>
</dbReference>
<sequence length="217" mass="25132">MTNTERKAWEQQQRSDRIVDKAQAVFFENGYENTTLPAIADAAGYNKRTLYLYFRDKEELFLAVVLRGLFQLRETLAKAIDQAGSNDSGLRDMARAFFDFSVQSPEFLDLIMIYESRYFDYLNGDGSFAPDSYRAQCQQVSADMARMVTAAIEKGMEIGNIGKDLTPQQLMLLLWGQIFGVMKIFRMRRQHFHEAFGIRPKVLFEHFVAMVEWALKF</sequence>
<dbReference type="PANTHER" id="PTHR30055">
    <property type="entry name" value="HTH-TYPE TRANSCRIPTIONAL REGULATOR RUTR"/>
    <property type="match status" value="1"/>
</dbReference>
<feature type="DNA-binding region" description="H-T-H motif" evidence="4">
    <location>
        <begin position="35"/>
        <end position="54"/>
    </location>
</feature>
<dbReference type="RefSeq" id="WP_155305352.1">
    <property type="nucleotide sequence ID" value="NZ_AP021875.1"/>
</dbReference>
<dbReference type="SUPFAM" id="SSF48498">
    <property type="entry name" value="Tetracyclin repressor-like, C-terminal domain"/>
    <property type="match status" value="1"/>
</dbReference>
<dbReference type="GO" id="GO:0000976">
    <property type="term" value="F:transcription cis-regulatory region binding"/>
    <property type="evidence" value="ECO:0007669"/>
    <property type="project" value="TreeGrafter"/>
</dbReference>
<keyword evidence="7" id="KW-1185">Reference proteome</keyword>
<evidence type="ECO:0000256" key="3">
    <source>
        <dbReference type="ARBA" id="ARBA00023163"/>
    </source>
</evidence>
<organism evidence="6 7">
    <name type="scientific">Desulfosarcina widdelii</name>
    <dbReference type="NCBI Taxonomy" id="947919"/>
    <lineage>
        <taxon>Bacteria</taxon>
        <taxon>Pseudomonadati</taxon>
        <taxon>Thermodesulfobacteriota</taxon>
        <taxon>Desulfobacteria</taxon>
        <taxon>Desulfobacterales</taxon>
        <taxon>Desulfosarcinaceae</taxon>
        <taxon>Desulfosarcina</taxon>
    </lineage>
</organism>
<dbReference type="Proteomes" id="UP000427769">
    <property type="component" value="Chromosome"/>
</dbReference>
<reference evidence="6 7" key="1">
    <citation type="submission" date="2019-11" db="EMBL/GenBank/DDBJ databases">
        <title>Comparative genomics of hydrocarbon-degrading Desulfosarcina strains.</title>
        <authorList>
            <person name="Watanabe M."/>
            <person name="Kojima H."/>
            <person name="Fukui M."/>
        </authorList>
    </citation>
    <scope>NUCLEOTIDE SEQUENCE [LARGE SCALE GENOMIC DNA]</scope>
    <source>
        <strain evidence="6 7">PP31</strain>
    </source>
</reference>
<dbReference type="OrthoDB" id="5419598at2"/>
<evidence type="ECO:0000256" key="1">
    <source>
        <dbReference type="ARBA" id="ARBA00023015"/>
    </source>
</evidence>
<dbReference type="InterPro" id="IPR050109">
    <property type="entry name" value="HTH-type_TetR-like_transc_reg"/>
</dbReference>
<keyword evidence="3" id="KW-0804">Transcription</keyword>
<keyword evidence="1" id="KW-0805">Transcription regulation</keyword>
<dbReference type="PROSITE" id="PS50977">
    <property type="entry name" value="HTH_TETR_2"/>
    <property type="match status" value="1"/>
</dbReference>
<dbReference type="PRINTS" id="PR00455">
    <property type="entry name" value="HTHTETR"/>
</dbReference>
<dbReference type="Gene3D" id="1.10.357.10">
    <property type="entry name" value="Tetracycline Repressor, domain 2"/>
    <property type="match status" value="1"/>
</dbReference>
<evidence type="ECO:0000256" key="2">
    <source>
        <dbReference type="ARBA" id="ARBA00023125"/>
    </source>
</evidence>
<dbReference type="GO" id="GO:0003700">
    <property type="term" value="F:DNA-binding transcription factor activity"/>
    <property type="evidence" value="ECO:0007669"/>
    <property type="project" value="TreeGrafter"/>
</dbReference>
<dbReference type="Gene3D" id="1.10.10.60">
    <property type="entry name" value="Homeodomain-like"/>
    <property type="match status" value="1"/>
</dbReference>
<evidence type="ECO:0000259" key="5">
    <source>
        <dbReference type="PROSITE" id="PS50977"/>
    </source>
</evidence>
<dbReference type="InterPro" id="IPR001647">
    <property type="entry name" value="HTH_TetR"/>
</dbReference>
<dbReference type="EMBL" id="AP021875">
    <property type="protein sequence ID" value="BBO76529.1"/>
    <property type="molecule type" value="Genomic_DNA"/>
</dbReference>
<keyword evidence="2 4" id="KW-0238">DNA-binding</keyword>
<evidence type="ECO:0000313" key="6">
    <source>
        <dbReference type="EMBL" id="BBO76529.1"/>
    </source>
</evidence>
<protein>
    <submittedName>
        <fullName evidence="6">TetR family transcriptional regulator</fullName>
    </submittedName>
</protein>
<dbReference type="PANTHER" id="PTHR30055:SF234">
    <property type="entry name" value="HTH-TYPE TRANSCRIPTIONAL REGULATOR BETI"/>
    <property type="match status" value="1"/>
</dbReference>
<evidence type="ECO:0000256" key="4">
    <source>
        <dbReference type="PROSITE-ProRule" id="PRU00335"/>
    </source>
</evidence>
<name>A0A5K7Z8P7_9BACT</name>
<accession>A0A5K7Z8P7</accession>
<feature type="domain" description="HTH tetR-type" evidence="5">
    <location>
        <begin position="12"/>
        <end position="72"/>
    </location>
</feature>
<evidence type="ECO:0000313" key="7">
    <source>
        <dbReference type="Proteomes" id="UP000427769"/>
    </source>
</evidence>
<gene>
    <name evidence="6" type="ORF">DSCW_39460</name>
</gene>
<dbReference type="KEGG" id="dwd:DSCW_39460"/>